<dbReference type="AlphaFoldDB" id="A0A0F8AH34"/>
<organism evidence="6 7">
    <name type="scientific">Larimichthys crocea</name>
    <name type="common">Large yellow croaker</name>
    <name type="synonym">Pseudosciaena crocea</name>
    <dbReference type="NCBI Taxonomy" id="215358"/>
    <lineage>
        <taxon>Eukaryota</taxon>
        <taxon>Metazoa</taxon>
        <taxon>Chordata</taxon>
        <taxon>Craniata</taxon>
        <taxon>Vertebrata</taxon>
        <taxon>Euteleostomi</taxon>
        <taxon>Actinopterygii</taxon>
        <taxon>Neopterygii</taxon>
        <taxon>Teleostei</taxon>
        <taxon>Neoteleostei</taxon>
        <taxon>Acanthomorphata</taxon>
        <taxon>Eupercaria</taxon>
        <taxon>Sciaenidae</taxon>
        <taxon>Larimichthys</taxon>
    </lineage>
</organism>
<evidence type="ECO:0000256" key="1">
    <source>
        <dbReference type="ARBA" id="ARBA00009986"/>
    </source>
</evidence>
<proteinExistence type="inferred from homology"/>
<dbReference type="Pfam" id="PF00171">
    <property type="entry name" value="Aldedh"/>
    <property type="match status" value="1"/>
</dbReference>
<evidence type="ECO:0000256" key="2">
    <source>
        <dbReference type="ARBA" id="ARBA00023002"/>
    </source>
</evidence>
<evidence type="ECO:0000256" key="3">
    <source>
        <dbReference type="ARBA" id="ARBA00023027"/>
    </source>
</evidence>
<dbReference type="InterPro" id="IPR016162">
    <property type="entry name" value="Ald_DH_N"/>
</dbReference>
<reference evidence="6 7" key="1">
    <citation type="submission" date="2019-07" db="EMBL/GenBank/DDBJ databases">
        <title>Chromosome genome assembly for large yellow croaker.</title>
        <authorList>
            <person name="Xiao S."/>
        </authorList>
    </citation>
    <scope>NUCLEOTIDE SEQUENCE [LARGE SCALE GENOMIC DNA]</scope>
    <source>
        <strain evidence="6">JMULYC20181020</strain>
        <tissue evidence="6">Muscle</tissue>
    </source>
</reference>
<keyword evidence="3" id="KW-0520">NAD</keyword>
<evidence type="ECO:0000313" key="7">
    <source>
        <dbReference type="Proteomes" id="UP000424527"/>
    </source>
</evidence>
<dbReference type="InterPro" id="IPR016161">
    <property type="entry name" value="Ald_DH/histidinol_DH"/>
</dbReference>
<evidence type="ECO:0000259" key="5">
    <source>
        <dbReference type="Pfam" id="PF00171"/>
    </source>
</evidence>
<keyword evidence="2 4" id="KW-0560">Oxidoreductase</keyword>
<feature type="domain" description="Aldehyde dehydrogenase" evidence="5">
    <location>
        <begin position="36"/>
        <end position="456"/>
    </location>
</feature>
<comment type="similarity">
    <text evidence="1 4">Belongs to the aldehyde dehydrogenase family.</text>
</comment>
<dbReference type="Gene3D" id="3.40.605.10">
    <property type="entry name" value="Aldehyde Dehydrogenase, Chain A, domain 1"/>
    <property type="match status" value="1"/>
</dbReference>
<dbReference type="InterPro" id="IPR016163">
    <property type="entry name" value="Ald_DH_C"/>
</dbReference>
<accession>A0A0F8AH34</accession>
<dbReference type="GO" id="GO:0004028">
    <property type="term" value="F:3-chloroallyl aldehyde dehydrogenase activity"/>
    <property type="evidence" value="ECO:0007669"/>
    <property type="project" value="TreeGrafter"/>
</dbReference>
<dbReference type="EMBL" id="REGW02000009">
    <property type="protein sequence ID" value="KAE8292124.1"/>
    <property type="molecule type" value="Genomic_DNA"/>
</dbReference>
<dbReference type="InterPro" id="IPR012394">
    <property type="entry name" value="Aldehyde_DH_NAD(P)"/>
</dbReference>
<dbReference type="InterPro" id="IPR015590">
    <property type="entry name" value="Aldehyde_DH_dom"/>
</dbReference>
<dbReference type="FunFam" id="3.40.605.10:FF:000004">
    <property type="entry name" value="Aldehyde dehydrogenase"/>
    <property type="match status" value="1"/>
</dbReference>
<dbReference type="GO" id="GO:0005737">
    <property type="term" value="C:cytoplasm"/>
    <property type="evidence" value="ECO:0007669"/>
    <property type="project" value="TreeGrafter"/>
</dbReference>
<evidence type="ECO:0000313" key="6">
    <source>
        <dbReference type="EMBL" id="KAE8292124.1"/>
    </source>
</evidence>
<gene>
    <name evidence="6" type="ORF">D5F01_LYC09490</name>
</gene>
<dbReference type="Gene3D" id="3.40.309.10">
    <property type="entry name" value="Aldehyde Dehydrogenase, Chain A, domain 2"/>
    <property type="match status" value="1"/>
</dbReference>
<dbReference type="GO" id="GO:0006081">
    <property type="term" value="P:aldehyde metabolic process"/>
    <property type="evidence" value="ECO:0007669"/>
    <property type="project" value="InterPro"/>
</dbReference>
<dbReference type="FunFam" id="3.40.309.10:FF:000003">
    <property type="entry name" value="Aldehyde dehydrogenase"/>
    <property type="match status" value="1"/>
</dbReference>
<name>A0A0F8AH34_LARCR</name>
<keyword evidence="7" id="KW-1185">Reference proteome</keyword>
<dbReference type="SUPFAM" id="SSF53720">
    <property type="entry name" value="ALDH-like"/>
    <property type="match status" value="1"/>
</dbReference>
<protein>
    <recommendedName>
        <fullName evidence="4">Aldehyde dehydrogenase</fullName>
    </recommendedName>
</protein>
<evidence type="ECO:0000256" key="4">
    <source>
        <dbReference type="PIRNR" id="PIRNR036492"/>
    </source>
</evidence>
<sequence>MNSPPSPSPARWFKLRRTRFGEPCLKTYTLESVDLLRRARVAFQNGRTLKEVFRLSQLEAVVRFLEEHECDFVEALARDLHKPRFETVLSELTVVKNEARHAINNLKKWMKPQYMEKNLSTTMDECLVVSEPLGVVFIIGTWCSPIQMCLVPLVGAIAAGNCAIIGPSECTAHTAALLHRLIPFYLDNECFHVILSGVNDLPKVVELKFDHVFFSGNREDGSRIAQAAARTLTPVTLILSGKNPCYVDQQCEIATTAQRIAWARFHNAGQSLVAPDYVLCHADVKAQLVEALKYYLMQFYGCDPRESCSYGRMVNLELFNRTRDMLWRSGKVVVGGQVIEAEKYIAPTILTEVTETDAIMQKEICGPVLPVLTVNNTDEAISLINKQDKPLCVYAFSRNGKVISRLMSETSSGSFCANDSILQSLMVALPFGGVGASGMGSYHGRYSFDTFSHRKSCLLRSTRFECVTYLRYPPYEDRNLSLMTWASTVSQKSQGWCQIL</sequence>
<comment type="caution">
    <text evidence="6">The sequence shown here is derived from an EMBL/GenBank/DDBJ whole genome shotgun (WGS) entry which is preliminary data.</text>
</comment>
<dbReference type="GO" id="GO:0004029">
    <property type="term" value="F:aldehyde dehydrogenase (NAD+) activity"/>
    <property type="evidence" value="ECO:0007669"/>
    <property type="project" value="TreeGrafter"/>
</dbReference>
<dbReference type="OrthoDB" id="440325at2759"/>
<dbReference type="eggNOG" id="KOG2456">
    <property type="taxonomic scope" value="Eukaryota"/>
</dbReference>
<dbReference type="PIRSF" id="PIRSF036492">
    <property type="entry name" value="ALDH"/>
    <property type="match status" value="1"/>
</dbReference>
<dbReference type="PANTHER" id="PTHR43570:SF7">
    <property type="entry name" value="ALDEHYDE DEHYDROGENASE"/>
    <property type="match status" value="1"/>
</dbReference>
<dbReference type="PANTHER" id="PTHR43570">
    <property type="entry name" value="ALDEHYDE DEHYDROGENASE"/>
    <property type="match status" value="1"/>
</dbReference>
<dbReference type="Proteomes" id="UP000424527">
    <property type="component" value="Unassembled WGS sequence"/>
</dbReference>